<dbReference type="AlphaFoldDB" id="A0AAU9DGB4"/>
<keyword evidence="4" id="KW-1185">Reference proteome</keyword>
<evidence type="ECO:0000259" key="2">
    <source>
        <dbReference type="Pfam" id="PF18216"/>
    </source>
</evidence>
<evidence type="ECO:0000313" key="4">
    <source>
        <dbReference type="Proteomes" id="UP001348817"/>
    </source>
</evidence>
<dbReference type="InterPro" id="IPR036477">
    <property type="entry name" value="Formyl_transf_N_sf"/>
</dbReference>
<dbReference type="InterPro" id="IPR002376">
    <property type="entry name" value="Formyl_transf_N"/>
</dbReference>
<dbReference type="Pfam" id="PF00551">
    <property type="entry name" value="Formyl_trans_N"/>
    <property type="match status" value="1"/>
</dbReference>
<accession>A0AAU9DGB4</accession>
<dbReference type="GO" id="GO:0005829">
    <property type="term" value="C:cytosol"/>
    <property type="evidence" value="ECO:0007669"/>
    <property type="project" value="TreeGrafter"/>
</dbReference>
<dbReference type="Proteomes" id="UP001348817">
    <property type="component" value="Chromosome"/>
</dbReference>
<dbReference type="KEGG" id="fax:FUAX_24920"/>
<sequence>MKVLLLTDNDQLLRRFRELVGEGDLDLIKSYHFEYAYSWNNQEFREKYKNDDRIFPLKVATNTHELIRKYKVIFSLHCKQFFPEELVKNVRCINVHPGLNPYNRGWFPQVFSIINGLPCGATIHEIDEKLDHGPVICQEEVVIEKWDTSFSAYNKILDAEIRLLRNSLVDILDNKYVAVSKPEGNVNLKRDFDDLCEIDLDNTDTFLNHINKLRALTHGEYSNAFFFDEEGRKIFINIEMTRE</sequence>
<dbReference type="PANTHER" id="PTHR11138">
    <property type="entry name" value="METHIONYL-TRNA FORMYLTRANSFERASE"/>
    <property type="match status" value="1"/>
</dbReference>
<dbReference type="InterPro" id="IPR040660">
    <property type="entry name" value="N_formyltrans_C"/>
</dbReference>
<gene>
    <name evidence="3" type="primary">wbtJ</name>
    <name evidence="3" type="ORF">FUAX_24920</name>
</gene>
<dbReference type="PANTHER" id="PTHR11138:SF5">
    <property type="entry name" value="METHIONYL-TRNA FORMYLTRANSFERASE, MITOCHONDRIAL"/>
    <property type="match status" value="1"/>
</dbReference>
<name>A0AAU9DGB4_9BACT</name>
<dbReference type="Gene3D" id="3.40.50.170">
    <property type="entry name" value="Formyl transferase, N-terminal domain"/>
    <property type="match status" value="1"/>
</dbReference>
<evidence type="ECO:0000259" key="1">
    <source>
        <dbReference type="Pfam" id="PF00551"/>
    </source>
</evidence>
<dbReference type="RefSeq" id="WP_338391638.1">
    <property type="nucleotide sequence ID" value="NZ_AP025314.1"/>
</dbReference>
<reference evidence="3 4" key="1">
    <citation type="submission" date="2021-12" db="EMBL/GenBank/DDBJ databases">
        <title>Genome sequencing of bacteria with rrn-lacking chromosome and rrn-plasmid.</title>
        <authorList>
            <person name="Anda M."/>
            <person name="Iwasaki W."/>
        </authorList>
    </citation>
    <scope>NUCLEOTIDE SEQUENCE [LARGE SCALE GENOMIC DNA]</scope>
    <source>
        <strain evidence="3 4">DSM 100852</strain>
    </source>
</reference>
<dbReference type="Pfam" id="PF18216">
    <property type="entry name" value="N_formyltrans_C"/>
    <property type="match status" value="1"/>
</dbReference>
<dbReference type="NCBIfam" id="NF005755">
    <property type="entry name" value="PRK07579.1"/>
    <property type="match status" value="1"/>
</dbReference>
<protein>
    <recommendedName>
        <fullName evidence="5">Formyl transferase</fullName>
    </recommendedName>
</protein>
<evidence type="ECO:0008006" key="5">
    <source>
        <dbReference type="Google" id="ProtNLM"/>
    </source>
</evidence>
<feature type="domain" description="Formyl transferase N-terminal" evidence="1">
    <location>
        <begin position="65"/>
        <end position="164"/>
    </location>
</feature>
<evidence type="ECO:0000313" key="3">
    <source>
        <dbReference type="EMBL" id="BDD10060.1"/>
    </source>
</evidence>
<organism evidence="3 4">
    <name type="scientific">Fulvitalea axinellae</name>
    <dbReference type="NCBI Taxonomy" id="1182444"/>
    <lineage>
        <taxon>Bacteria</taxon>
        <taxon>Pseudomonadati</taxon>
        <taxon>Bacteroidota</taxon>
        <taxon>Cytophagia</taxon>
        <taxon>Cytophagales</taxon>
        <taxon>Persicobacteraceae</taxon>
        <taxon>Fulvitalea</taxon>
    </lineage>
</organism>
<feature type="domain" description="N-formyltransferase dimerization C-terminal" evidence="2">
    <location>
        <begin position="191"/>
        <end position="241"/>
    </location>
</feature>
<dbReference type="GO" id="GO:0004479">
    <property type="term" value="F:methionyl-tRNA formyltransferase activity"/>
    <property type="evidence" value="ECO:0007669"/>
    <property type="project" value="TreeGrafter"/>
</dbReference>
<dbReference type="EMBL" id="AP025314">
    <property type="protein sequence ID" value="BDD10060.1"/>
    <property type="molecule type" value="Genomic_DNA"/>
</dbReference>
<dbReference type="SUPFAM" id="SSF53328">
    <property type="entry name" value="Formyltransferase"/>
    <property type="match status" value="1"/>
</dbReference>
<proteinExistence type="predicted"/>